<dbReference type="Pfam" id="PF19408">
    <property type="entry name" value="PKD_6"/>
    <property type="match status" value="1"/>
</dbReference>
<gene>
    <name evidence="2" type="ORF">QYS47_32510</name>
</gene>
<feature type="domain" description="PKD" evidence="1">
    <location>
        <begin position="2154"/>
        <end position="2188"/>
    </location>
</feature>
<accession>A0AA51X3E0</accession>
<dbReference type="Pfam" id="PF13585">
    <property type="entry name" value="CHU_C"/>
    <property type="match status" value="1"/>
</dbReference>
<dbReference type="InterPro" id="IPR045829">
    <property type="entry name" value="PKD_6"/>
</dbReference>
<dbReference type="GO" id="GO:0006606">
    <property type="term" value="P:protein import into nucleus"/>
    <property type="evidence" value="ECO:0007669"/>
    <property type="project" value="TreeGrafter"/>
</dbReference>
<dbReference type="PROSITE" id="PS50093">
    <property type="entry name" value="PKD"/>
    <property type="match status" value="3"/>
</dbReference>
<dbReference type="CDD" id="cd00146">
    <property type="entry name" value="PKD"/>
    <property type="match status" value="2"/>
</dbReference>
<dbReference type="PANTHER" id="PTHR28206:SF1">
    <property type="entry name" value="NUCLEOPORIN POM152"/>
    <property type="match status" value="1"/>
</dbReference>
<dbReference type="InterPro" id="IPR035986">
    <property type="entry name" value="PKD_dom_sf"/>
</dbReference>
<dbReference type="InterPro" id="IPR037701">
    <property type="entry name" value="Pom152"/>
</dbReference>
<dbReference type="NCBIfam" id="TIGR04131">
    <property type="entry name" value="Bac_Flav_CTERM"/>
    <property type="match status" value="1"/>
</dbReference>
<dbReference type="RefSeq" id="WP_322346078.1">
    <property type="nucleotide sequence ID" value="NZ_CP129968.2"/>
</dbReference>
<protein>
    <submittedName>
        <fullName evidence="2">PKD domain-containing protein</fullName>
    </submittedName>
</protein>
<dbReference type="KEGG" id="marp:QYS47_32510"/>
<dbReference type="GO" id="GO:0017056">
    <property type="term" value="F:structural constituent of nuclear pore"/>
    <property type="evidence" value="ECO:0007669"/>
    <property type="project" value="InterPro"/>
</dbReference>
<dbReference type="InterPro" id="IPR022409">
    <property type="entry name" value="PKD/Chitinase_dom"/>
</dbReference>
<dbReference type="GO" id="GO:0006999">
    <property type="term" value="P:nuclear pore organization"/>
    <property type="evidence" value="ECO:0007669"/>
    <property type="project" value="TreeGrafter"/>
</dbReference>
<dbReference type="Pfam" id="PF18911">
    <property type="entry name" value="PKD_4"/>
    <property type="match status" value="3"/>
</dbReference>
<dbReference type="InterPro" id="IPR013783">
    <property type="entry name" value="Ig-like_fold"/>
</dbReference>
<organism evidence="2">
    <name type="scientific">Marivirga arenosa</name>
    <dbReference type="NCBI Taxonomy" id="3059076"/>
    <lineage>
        <taxon>Bacteria</taxon>
        <taxon>Pseudomonadati</taxon>
        <taxon>Bacteroidota</taxon>
        <taxon>Cytophagia</taxon>
        <taxon>Cytophagales</taxon>
        <taxon>Marivirgaceae</taxon>
        <taxon>Marivirga</taxon>
    </lineage>
</organism>
<evidence type="ECO:0000259" key="1">
    <source>
        <dbReference type="PROSITE" id="PS50093"/>
    </source>
</evidence>
<dbReference type="SMART" id="SM00089">
    <property type="entry name" value="PKD"/>
    <property type="match status" value="4"/>
</dbReference>
<dbReference type="SUPFAM" id="SSF49299">
    <property type="entry name" value="PKD domain"/>
    <property type="match status" value="5"/>
</dbReference>
<reference evidence="2" key="1">
    <citation type="submission" date="2023-08" db="EMBL/GenBank/DDBJ databases">
        <title>Comparative genomics and taxonomic characterization of three novel marine species of genus Marivirga.</title>
        <authorList>
            <person name="Muhammad N."/>
            <person name="Kim S.-G."/>
        </authorList>
    </citation>
    <scope>NUCLEOTIDE SEQUENCE</scope>
    <source>
        <strain evidence="2">BKB1-2</strain>
    </source>
</reference>
<proteinExistence type="predicted"/>
<dbReference type="InterPro" id="IPR026341">
    <property type="entry name" value="T9SS_type_B"/>
</dbReference>
<evidence type="ECO:0000313" key="2">
    <source>
        <dbReference type="EMBL" id="WNB16987.1"/>
    </source>
</evidence>
<dbReference type="EMBL" id="CP129968">
    <property type="protein sequence ID" value="WNB16987.1"/>
    <property type="molecule type" value="Genomic_DNA"/>
</dbReference>
<dbReference type="PANTHER" id="PTHR28206">
    <property type="entry name" value="NUCLEOPORIN POM152"/>
    <property type="match status" value="1"/>
</dbReference>
<dbReference type="Gene3D" id="2.60.40.10">
    <property type="entry name" value="Immunoglobulins"/>
    <property type="match status" value="6"/>
</dbReference>
<dbReference type="Proteomes" id="UP001232019">
    <property type="component" value="Chromosome"/>
</dbReference>
<sequence>MACTYKFLRIGLFSLVLIFCGTHEVFSQCGATSGVGGFDPIENKFCGGEKEVWIGKRYSSVDLPPATDVYILVNWGDGTENYYPTILEFGDYYIDNTPPVAPAGAPLFANDRYAYYQYPAGLTNCDFEITVQLVFVDTGENPQTHPSALICPGTDNSASTVYWERDNIAPGNLNIEEAPLLTICEGQDVVINPLENQSIYNCPLSNNNGTRWFQWVYNTDGANPIPDVNISGINIPNEDFNVFPGGYTNPDFGEIVQVDPGINEVAADLDMDPTGTITIDGTNTLVGQTFEITLRAWNVCNPFDDPDIPGTPDFTDATTAENPPEETTLTIEVVPAPNPTPEVEDPSTAGVWLPEDGTATPTASFCANETVNFRNNSATIGDDLIEWDFTYDGITFNTDDTGNNVNTSYDNSFVGSPITVALRITRGNIGVPCVFLETIDLEISDGPIADFTISNTSACETLNTTVTDISTNADGFSWTVDQISGPGAATDAGVISPPLASFPITSSVSGNTVDFEFGNPGEYEITLTATSTVAPTCPSNLTESVFVYDNPIANFSATEICEGDMTIFTDLSNIPTVVNGDAIDTWEFVFDFDNTDYTTDPEGTFDTQTITSLNAGDFTAGEYAYTYPAAGTYNVALRVSTANGCVSPVDTMSVVVKNNPISNFEFAENGIDYTQPLCPGTPIEIVNTSPAGQTDPAVDRYYVEIVSEDNANDGIFPAFPASFPAPINSAVINPNVGDLPNPNSGSPYTYDLYFIAVGDNNCETREGPLTVTLLPAQAAGFDIFEGDPGPSPGSTADSYDNLTVYCSPYEFYFRTDANTQTFNADQYIWTITDGIGDTLTETTIEVATDPEPERFNFNFENVYPSVSQEVFTINLQVITDDFCVTDRNETVRLFPKPTAEFNVIDSLISCDSVSYTYKAVQENIDYFWSVNSTDNSKLRSAIQDDANAEFTVVYDRPLNTEPDLDFTVELYTENLVLCQSDLESTTSSIPNADVITVDIDFTPSNSQDCLPSTYDLQNTTTSTIPAGTEWEFEIYKYNTVTTDYDLIETIEGVDQTGNEDFSTAIPYEFTSDGQYRIDLIANLLSNCRIGLSTPVDIEIFESPTPNFRTNISEGCSPLTVDLIENSTLPSGNNFDLSLEVFNPVSGLITQTIAPSNGPGGHLDGITLDPLINTATDPFIDYEITLTATASNALNCSNDSTFIVRVYQEPQIDFDITSNNPACEEDYTFDFEFTTSVFPAGTQFIWNWNDGQTLLTDQDTAVSHTFVNRAAFFGTDTYNVSLTAETPNNCSVTISKIVTLNPRVDASFFKLLDQGCSPLDVSFTSTALGTGLTGNHVYQKRIKDSGNPWVDFTTSPMPNGAVTETFTNTTAGDIIYEVRYIVSSAVGGCSDTSNIQEITIFPEFTSPTITGTNTVCASEQLVPYSVPFTSGSTYLWELPLGAFISNQNANGNEIEVNFSVFSGNIRVTEINANGCFGTPSELAVNVLTGPSATLSLNGPNVICPGDETSLRFDLTGPPGSTNFDVIYNNGQENDTLKNIQNGHIETINPNNSTNYFLVGVVDLANPNCNPSGLSGNAFVNVNTPPSASISGTTTICEGNDTNLIFNLTGVGPWEVVYTDGSSNYTLNTSNPVTIEAVSPIQDTNYELISVTDGNSPICSGTVNGIAEITVNQKPTAEIFGNVDNVCQNDFTEIGVNLTGTAPWTVRYTDGTVTYTLSNIQPDSGYDPATDSYTYYFDVNPQSGTTTYTLTEVLDSSNPFRCSGDISGTATVVAYDRPEVSLSGDTTICFGVNTALNFDFEGDGPFEGTYTANGDSIEFNNFQNSESINVSPETSTVYRIVELFDSRGCPGQNLGGPISINVNPLPTSVISGNDTTCYGTETNLIFDQTGVGPWTITYTDGNQNYSFSTAFNRHFEPVSPTATTTYSLVSVTDSNNPNSCNGTVSGSALKFVYPRLEASFEVSPQDMVLPESTINITNNTTNKNEWEYLWEFGDGTTSTDVDPVPHDYGTFGEFTIKMTATNGLCTSSFQTLVTIGAIPPIIDFDADPKEGCLPLVVKFENHSEYADPSTYQWSFGDGQRASAVIDPIHVYTNPGTYTVTLSATNITGQRTELIKEEFITVNATPQASFTIPDEYRRVFTTEEVRFVNLSEGADEFIWKFGDGNESFEFEPIHAYADTGFYDITLIAINSETGCSDSIFLTSQVQTILGGESRVPNAFTPSRAGPGTGSDNPLQNDYFLPYVEGVSDFNMKIYNRWGELLFESNDENVGWDGYYQGTLMPQGVYVYRLELVYENGRRETTVGDITLIR</sequence>
<dbReference type="InterPro" id="IPR000601">
    <property type="entry name" value="PKD_dom"/>
</dbReference>
<feature type="domain" description="PKD" evidence="1">
    <location>
        <begin position="1986"/>
        <end position="2033"/>
    </location>
</feature>
<name>A0AA51X3E0_9BACT</name>
<feature type="domain" description="PKD" evidence="1">
    <location>
        <begin position="2038"/>
        <end position="2109"/>
    </location>
</feature>